<dbReference type="InterPro" id="IPR001387">
    <property type="entry name" value="Cro/C1-type_HTH"/>
</dbReference>
<dbReference type="RefSeq" id="WP_067594387.1">
    <property type="nucleotide sequence ID" value="NZ_JABMCZ010000003.1"/>
</dbReference>
<dbReference type="Gene3D" id="1.10.260.40">
    <property type="entry name" value="lambda repressor-like DNA-binding domains"/>
    <property type="match status" value="1"/>
</dbReference>
<dbReference type="InterPro" id="IPR010982">
    <property type="entry name" value="Lambda_DNA-bd_dom_sf"/>
</dbReference>
<dbReference type="AlphaFoldDB" id="A0A164JWD6"/>
<feature type="domain" description="HTH cro/C1-type" evidence="1">
    <location>
        <begin position="12"/>
        <end position="66"/>
    </location>
</feature>
<protein>
    <recommendedName>
        <fullName evidence="1">HTH cro/C1-type domain-containing protein</fullName>
    </recommendedName>
</protein>
<accession>A0A164JWD6</accession>
<dbReference type="Proteomes" id="UP000076512">
    <property type="component" value="Unassembled WGS sequence"/>
</dbReference>
<dbReference type="CDD" id="cd00093">
    <property type="entry name" value="HTH_XRE"/>
    <property type="match status" value="1"/>
</dbReference>
<dbReference type="PROSITE" id="PS50943">
    <property type="entry name" value="HTH_CROC1"/>
    <property type="match status" value="1"/>
</dbReference>
<evidence type="ECO:0000313" key="3">
    <source>
        <dbReference type="Proteomes" id="UP000076512"/>
    </source>
</evidence>
<dbReference type="OrthoDB" id="513181at2"/>
<proteinExistence type="predicted"/>
<evidence type="ECO:0000313" key="2">
    <source>
        <dbReference type="EMBL" id="KZM70787.1"/>
    </source>
</evidence>
<organism evidence="2 3">
    <name type="scientific">Nocardia terpenica</name>
    <dbReference type="NCBI Taxonomy" id="455432"/>
    <lineage>
        <taxon>Bacteria</taxon>
        <taxon>Bacillati</taxon>
        <taxon>Actinomycetota</taxon>
        <taxon>Actinomycetes</taxon>
        <taxon>Mycobacteriales</taxon>
        <taxon>Nocardiaceae</taxon>
        <taxon>Nocardia</taxon>
    </lineage>
</organism>
<dbReference type="EMBL" id="LWGR01000013">
    <property type="protein sequence ID" value="KZM70787.1"/>
    <property type="molecule type" value="Genomic_DNA"/>
</dbReference>
<dbReference type="GO" id="GO:0003677">
    <property type="term" value="F:DNA binding"/>
    <property type="evidence" value="ECO:0007669"/>
    <property type="project" value="InterPro"/>
</dbReference>
<evidence type="ECO:0000259" key="1">
    <source>
        <dbReference type="PROSITE" id="PS50943"/>
    </source>
</evidence>
<dbReference type="SUPFAM" id="SSF47413">
    <property type="entry name" value="lambda repressor-like DNA-binding domains"/>
    <property type="match status" value="1"/>
</dbReference>
<comment type="caution">
    <text evidence="2">The sequence shown here is derived from an EMBL/GenBank/DDBJ whole genome shotgun (WGS) entry which is preliminary data.</text>
</comment>
<sequence length="97" mass="10631">MAELNAAVAYVIKRLRLEAGLTAEDVYLATGLSRNAYNRLEWDERTCNIEQLHAIASIYGLRASDLLHEAEDLVKQGAVPELPPNITALRKALGLGT</sequence>
<dbReference type="Pfam" id="PF01381">
    <property type="entry name" value="HTH_3"/>
    <property type="match status" value="1"/>
</dbReference>
<name>A0A164JWD6_9NOCA</name>
<keyword evidence="3" id="KW-1185">Reference proteome</keyword>
<reference evidence="2 3" key="1">
    <citation type="submission" date="2016-04" db="EMBL/GenBank/DDBJ databases">
        <authorList>
            <person name="Evans L.H."/>
            <person name="Alamgir A."/>
            <person name="Owens N."/>
            <person name="Weber N.D."/>
            <person name="Virtaneva K."/>
            <person name="Barbian K."/>
            <person name="Babar A."/>
            <person name="Rosenke K."/>
        </authorList>
    </citation>
    <scope>NUCLEOTIDE SEQUENCE [LARGE SCALE GENOMIC DNA]</scope>
    <source>
        <strain evidence="2 3">IFM 0406</strain>
    </source>
</reference>
<dbReference type="SMART" id="SM00530">
    <property type="entry name" value="HTH_XRE"/>
    <property type="match status" value="1"/>
</dbReference>
<gene>
    <name evidence="2" type="ORF">AWN90_40230</name>
</gene>